<evidence type="ECO:0000313" key="1">
    <source>
        <dbReference type="EMBL" id="GLT24827.1"/>
    </source>
</evidence>
<evidence type="ECO:0000313" key="2">
    <source>
        <dbReference type="Proteomes" id="UP001157167"/>
    </source>
</evidence>
<reference evidence="2" key="1">
    <citation type="journal article" date="2019" name="Int. J. Syst. Evol. Microbiol.">
        <title>The Global Catalogue of Microorganisms (GCM) 10K type strain sequencing project: providing services to taxonomists for standard genome sequencing and annotation.</title>
        <authorList>
            <consortium name="The Broad Institute Genomics Platform"/>
            <consortium name="The Broad Institute Genome Sequencing Center for Infectious Disease"/>
            <person name="Wu L."/>
            <person name="Ma J."/>
        </authorList>
    </citation>
    <scope>NUCLEOTIDE SEQUENCE [LARGE SCALE GENOMIC DNA]</scope>
    <source>
        <strain evidence="2">NBRC 102407</strain>
    </source>
</reference>
<gene>
    <name evidence="1" type="ORF">GCM10007933_43390</name>
</gene>
<comment type="caution">
    <text evidence="1">The sequence shown here is derived from an EMBL/GenBank/DDBJ whole genome shotgun (WGS) entry which is preliminary data.</text>
</comment>
<name>A0ABQ6FI29_9RHOO</name>
<keyword evidence="2" id="KW-1185">Reference proteome</keyword>
<dbReference type="EMBL" id="BSPX01000299">
    <property type="protein sequence ID" value="GLT24827.1"/>
    <property type="molecule type" value="Genomic_DNA"/>
</dbReference>
<organism evidence="1 2">
    <name type="scientific">Zoogloea oryzae</name>
    <dbReference type="NCBI Taxonomy" id="310767"/>
    <lineage>
        <taxon>Bacteria</taxon>
        <taxon>Pseudomonadati</taxon>
        <taxon>Pseudomonadota</taxon>
        <taxon>Betaproteobacteria</taxon>
        <taxon>Rhodocyclales</taxon>
        <taxon>Zoogloeaceae</taxon>
        <taxon>Zoogloea</taxon>
    </lineage>
</organism>
<sequence length="50" mass="6041">MNEMIFLHVQNFQLDLALGRRKFMTIDFHLAYGGNHLLHSYDYKFGPYNY</sequence>
<dbReference type="Proteomes" id="UP001157167">
    <property type="component" value="Unassembled WGS sequence"/>
</dbReference>
<protein>
    <submittedName>
        <fullName evidence="1">Uncharacterized protein</fullName>
    </submittedName>
</protein>
<accession>A0ABQ6FI29</accession>
<proteinExistence type="predicted"/>